<evidence type="ECO:0000313" key="4">
    <source>
        <dbReference type="Proteomes" id="UP000256779"/>
    </source>
</evidence>
<dbReference type="Gene3D" id="3.40.50.1820">
    <property type="entry name" value="alpha/beta hydrolase"/>
    <property type="match status" value="1"/>
</dbReference>
<dbReference type="InterPro" id="IPR049492">
    <property type="entry name" value="BD-FAE-like_dom"/>
</dbReference>
<name>A0A3D9L1V6_MARFU</name>
<keyword evidence="1" id="KW-0378">Hydrolase</keyword>
<dbReference type="InterPro" id="IPR029058">
    <property type="entry name" value="AB_hydrolase_fold"/>
</dbReference>
<dbReference type="RefSeq" id="WP_115869143.1">
    <property type="nucleotide sequence ID" value="NZ_QREG01000016.1"/>
</dbReference>
<dbReference type="AlphaFoldDB" id="A0A3D9L1V6"/>
<dbReference type="GO" id="GO:0016787">
    <property type="term" value="F:hydrolase activity"/>
    <property type="evidence" value="ECO:0007669"/>
    <property type="project" value="UniProtKB-KW"/>
</dbReference>
<keyword evidence="4" id="KW-1185">Reference proteome</keyword>
<evidence type="ECO:0000313" key="3">
    <source>
        <dbReference type="EMBL" id="RED95975.1"/>
    </source>
</evidence>
<proteinExistence type="predicted"/>
<accession>A0A3D9L1V6</accession>
<dbReference type="EMBL" id="QREG01000016">
    <property type="protein sequence ID" value="RED95975.1"/>
    <property type="molecule type" value="Genomic_DNA"/>
</dbReference>
<feature type="domain" description="BD-FAE-like" evidence="2">
    <location>
        <begin position="59"/>
        <end position="249"/>
    </location>
</feature>
<reference evidence="3 4" key="1">
    <citation type="submission" date="2018-07" db="EMBL/GenBank/DDBJ databases">
        <title>Genomic Encyclopedia of Type Strains, Phase IV (KMG-IV): sequencing the most valuable type-strain genomes for metagenomic binning, comparative biology and taxonomic classification.</title>
        <authorList>
            <person name="Goeker M."/>
        </authorList>
    </citation>
    <scope>NUCLEOTIDE SEQUENCE [LARGE SCALE GENOMIC DNA]</scope>
    <source>
        <strain evidence="3 4">DSM 4134</strain>
    </source>
</reference>
<organism evidence="3 4">
    <name type="scientific">Marinoscillum furvescens DSM 4134</name>
    <dbReference type="NCBI Taxonomy" id="1122208"/>
    <lineage>
        <taxon>Bacteria</taxon>
        <taxon>Pseudomonadati</taxon>
        <taxon>Bacteroidota</taxon>
        <taxon>Cytophagia</taxon>
        <taxon>Cytophagales</taxon>
        <taxon>Reichenbachiellaceae</taxon>
        <taxon>Marinoscillum</taxon>
    </lineage>
</organism>
<dbReference type="OrthoDB" id="9794725at2"/>
<protein>
    <submittedName>
        <fullName evidence="3">Acetyl esterase/lipase</fullName>
    </submittedName>
</protein>
<dbReference type="PANTHER" id="PTHR48081">
    <property type="entry name" value="AB HYDROLASE SUPERFAMILY PROTEIN C4A8.06C"/>
    <property type="match status" value="1"/>
</dbReference>
<comment type="caution">
    <text evidence="3">The sequence shown here is derived from an EMBL/GenBank/DDBJ whole genome shotgun (WGS) entry which is preliminary data.</text>
</comment>
<dbReference type="PANTHER" id="PTHR48081:SF6">
    <property type="entry name" value="PEPTIDASE S9 PROLYL OLIGOPEPTIDASE CATALYTIC DOMAIN-CONTAINING PROTEIN"/>
    <property type="match status" value="1"/>
</dbReference>
<gene>
    <name evidence="3" type="ORF">C7460_11633</name>
</gene>
<evidence type="ECO:0000259" key="2">
    <source>
        <dbReference type="Pfam" id="PF20434"/>
    </source>
</evidence>
<dbReference type="SUPFAM" id="SSF53474">
    <property type="entry name" value="alpha/beta-Hydrolases"/>
    <property type="match status" value="1"/>
</dbReference>
<sequence length="292" mass="32465">MRSILFAILLTLSIYGHSQSVVIPLWQDDIPNAVSVAKEETSYGDDYRRVRNIVTPTIEVYLPTKAQRTGTAVLIIPGGGYYCLVYDKEGTDVAKWLNGYGITGVVLKHRLPDEDSNEVPHLSPLMDAKRAITLIRENSEEWGLDQDKIGVMGFSAGGHLASLVGTRYTDASSHPDFMTLVYPVISMLNSDFVEPGTRERLLGDAASESLYREYSSELNVSEETPPTFIAHCADDRIVAVQNSIEMYCALERQHIPAEMHLYPKGGHGFGLAVGNGEVENWKELFIRWVKSL</sequence>
<dbReference type="InterPro" id="IPR050300">
    <property type="entry name" value="GDXG_lipolytic_enzyme"/>
</dbReference>
<dbReference type="Proteomes" id="UP000256779">
    <property type="component" value="Unassembled WGS sequence"/>
</dbReference>
<evidence type="ECO:0000256" key="1">
    <source>
        <dbReference type="ARBA" id="ARBA00022801"/>
    </source>
</evidence>
<dbReference type="Pfam" id="PF20434">
    <property type="entry name" value="BD-FAE"/>
    <property type="match status" value="1"/>
</dbReference>